<evidence type="ECO:0000313" key="4">
    <source>
        <dbReference type="Proteomes" id="UP001642360"/>
    </source>
</evidence>
<keyword evidence="4" id="KW-1185">Reference proteome</keyword>
<feature type="domain" description="5'-3' DNA helicase ZGRF1-like N-terminal" evidence="2">
    <location>
        <begin position="84"/>
        <end position="158"/>
    </location>
</feature>
<feature type="region of interest" description="Disordered" evidence="1">
    <location>
        <begin position="385"/>
        <end position="426"/>
    </location>
</feature>
<accession>A0ABC8TA26</accession>
<dbReference type="PANTHER" id="PTHR28535:SF1">
    <property type="entry name" value="PROTEIN ZGRF1"/>
    <property type="match status" value="1"/>
</dbReference>
<dbReference type="InterPro" id="IPR018838">
    <property type="entry name" value="ZGRF1-like_N"/>
</dbReference>
<proteinExistence type="predicted"/>
<comment type="caution">
    <text evidence="3">The sequence shown here is derived from an EMBL/GenBank/DDBJ whole genome shotgun (WGS) entry which is preliminary data.</text>
</comment>
<gene>
    <name evidence="3" type="ORF">ILEXP_LOCUS35489</name>
</gene>
<dbReference type="Proteomes" id="UP001642360">
    <property type="component" value="Unassembled WGS sequence"/>
</dbReference>
<reference evidence="3 4" key="1">
    <citation type="submission" date="2024-02" db="EMBL/GenBank/DDBJ databases">
        <authorList>
            <person name="Vignale AGUSTIN F."/>
            <person name="Sosa J E."/>
            <person name="Modenutti C."/>
        </authorList>
    </citation>
    <scope>NUCLEOTIDE SEQUENCE [LARGE SCALE GENOMIC DNA]</scope>
</reference>
<evidence type="ECO:0000256" key="1">
    <source>
        <dbReference type="SAM" id="MobiDB-lite"/>
    </source>
</evidence>
<feature type="region of interest" description="Disordered" evidence="1">
    <location>
        <begin position="286"/>
        <end position="313"/>
    </location>
</feature>
<sequence length="426" mass="47539">MTFLTIMLYDATRTLLDSRFLKKDEIIRSGESLAFDAHLVDIGETEEIHKAPMGLKAPERNCRVVGNRGTLHEQEDEAHNGSPVVEWDAMYMSHITQKNKKYHNGILLLALCGSYQKQVTLLTEDGNILSRKFLKLLEDVTTGSALKLPNYLVEVPELPFCECFNSDVLGESRKNASPLKHVDSNFRSYGTDKIKFSRRVPAKQPFRDVHEILSILKKPIIQERFGNMERASLEKRHASQSSGFFHSEIQNQVEEQTVQDFYHKRSATEDCDKEFTATHNYSGEISKSKAVDNDPSIEISESADSNNRGDSQPKFFTSSSFTLGSGESEISGLMVNDVVCTESDRSRTRPNAPVVEAQVWDALKLDSEGPPPTASVLPDMSNGIAEKRDYPDLMPSKGKSGFSTSHLSNKVKPGNFPQPCAVNMGN</sequence>
<protein>
    <recommendedName>
        <fullName evidence="2">5'-3' DNA helicase ZGRF1-like N-terminal domain-containing protein</fullName>
    </recommendedName>
</protein>
<evidence type="ECO:0000259" key="2">
    <source>
        <dbReference type="Pfam" id="PF10382"/>
    </source>
</evidence>
<dbReference type="Pfam" id="PF10382">
    <property type="entry name" value="ZGRF1-like_N"/>
    <property type="match status" value="1"/>
</dbReference>
<organism evidence="3 4">
    <name type="scientific">Ilex paraguariensis</name>
    <name type="common">yerba mate</name>
    <dbReference type="NCBI Taxonomy" id="185542"/>
    <lineage>
        <taxon>Eukaryota</taxon>
        <taxon>Viridiplantae</taxon>
        <taxon>Streptophyta</taxon>
        <taxon>Embryophyta</taxon>
        <taxon>Tracheophyta</taxon>
        <taxon>Spermatophyta</taxon>
        <taxon>Magnoliopsida</taxon>
        <taxon>eudicotyledons</taxon>
        <taxon>Gunneridae</taxon>
        <taxon>Pentapetalae</taxon>
        <taxon>asterids</taxon>
        <taxon>campanulids</taxon>
        <taxon>Aquifoliales</taxon>
        <taxon>Aquifoliaceae</taxon>
        <taxon>Ilex</taxon>
    </lineage>
</organism>
<dbReference type="EMBL" id="CAUOFW020004569">
    <property type="protein sequence ID" value="CAK9166279.1"/>
    <property type="molecule type" value="Genomic_DNA"/>
</dbReference>
<evidence type="ECO:0000313" key="3">
    <source>
        <dbReference type="EMBL" id="CAK9166279.1"/>
    </source>
</evidence>
<dbReference type="AlphaFoldDB" id="A0ABC8TA26"/>
<name>A0ABC8TA26_9AQUA</name>
<dbReference type="PANTHER" id="PTHR28535">
    <property type="entry name" value="ZINC FINGER GRF-TYPE CONTAINING 1"/>
    <property type="match status" value="1"/>
</dbReference>
<dbReference type="InterPro" id="IPR052800">
    <property type="entry name" value="DNA_Repair_Helicase_ZGRF1"/>
</dbReference>